<dbReference type="OrthoDB" id="7998414at2"/>
<evidence type="ECO:0000313" key="2">
    <source>
        <dbReference type="EMBL" id="GLS65433.1"/>
    </source>
</evidence>
<dbReference type="Proteomes" id="UP001156856">
    <property type="component" value="Unassembled WGS sequence"/>
</dbReference>
<comment type="caution">
    <text evidence="1">The sequence shown here is derived from an EMBL/GenBank/DDBJ whole genome shotgun (WGS) entry which is preliminary data.</text>
</comment>
<reference evidence="4" key="2">
    <citation type="journal article" date="2019" name="Int. J. Syst. Evol. Microbiol.">
        <title>The Global Catalogue of Microorganisms (GCM) 10K type strain sequencing project: providing services to taxonomists for standard genome sequencing and annotation.</title>
        <authorList>
            <consortium name="The Broad Institute Genomics Platform"/>
            <consortium name="The Broad Institute Genome Sequencing Center for Infectious Disease"/>
            <person name="Wu L."/>
            <person name="Ma J."/>
        </authorList>
    </citation>
    <scope>NUCLEOTIDE SEQUENCE [LARGE SCALE GENOMIC DNA]</scope>
    <source>
        <strain evidence="4">NBRC 107715</strain>
    </source>
</reference>
<dbReference type="EMBL" id="BSPK01000072">
    <property type="protein sequence ID" value="GLS65433.1"/>
    <property type="molecule type" value="Genomic_DNA"/>
</dbReference>
<name>A0A512J6K2_9HYPH</name>
<reference evidence="1 3" key="3">
    <citation type="submission" date="2019-07" db="EMBL/GenBank/DDBJ databases">
        <title>Whole genome shotgun sequence of Methylobacterium oxalidis NBRC 107715.</title>
        <authorList>
            <person name="Hosoyama A."/>
            <person name="Uohara A."/>
            <person name="Ohji S."/>
            <person name="Ichikawa N."/>
        </authorList>
    </citation>
    <scope>NUCLEOTIDE SEQUENCE [LARGE SCALE GENOMIC DNA]</scope>
    <source>
        <strain evidence="1 3">NBRC 107715</strain>
    </source>
</reference>
<reference evidence="2" key="1">
    <citation type="journal article" date="2014" name="Int. J. Syst. Evol. Microbiol.">
        <title>Complete genome of a new Firmicutes species belonging to the dominant human colonic microbiota ('Ruminococcus bicirculans') reveals two chromosomes and a selective capacity to utilize plant glucans.</title>
        <authorList>
            <consortium name="NISC Comparative Sequencing Program"/>
            <person name="Wegmann U."/>
            <person name="Louis P."/>
            <person name="Goesmann A."/>
            <person name="Henrissat B."/>
            <person name="Duncan S.H."/>
            <person name="Flint H.J."/>
        </authorList>
    </citation>
    <scope>NUCLEOTIDE SEQUENCE</scope>
    <source>
        <strain evidence="2">NBRC 107715</strain>
    </source>
</reference>
<organism evidence="1 3">
    <name type="scientific">Methylobacterium oxalidis</name>
    <dbReference type="NCBI Taxonomy" id="944322"/>
    <lineage>
        <taxon>Bacteria</taxon>
        <taxon>Pseudomonadati</taxon>
        <taxon>Pseudomonadota</taxon>
        <taxon>Alphaproteobacteria</taxon>
        <taxon>Hyphomicrobiales</taxon>
        <taxon>Methylobacteriaceae</taxon>
        <taxon>Methylobacterium</taxon>
    </lineage>
</organism>
<evidence type="ECO:0000313" key="1">
    <source>
        <dbReference type="EMBL" id="GEP05587.1"/>
    </source>
</evidence>
<dbReference type="Proteomes" id="UP000321960">
    <property type="component" value="Unassembled WGS sequence"/>
</dbReference>
<dbReference type="RefSeq" id="WP_147027140.1">
    <property type="nucleotide sequence ID" value="NZ_BJZU01000073.1"/>
</dbReference>
<evidence type="ECO:0000313" key="4">
    <source>
        <dbReference type="Proteomes" id="UP001156856"/>
    </source>
</evidence>
<gene>
    <name evidence="2" type="ORF">GCM10007888_38150</name>
    <name evidence="1" type="ORF">MOX02_36250</name>
</gene>
<accession>A0A512J6K2</accession>
<sequence>MSSDAALRDVSANRLRDIVTQAVCDCLNRGSEPDTGLIHRLRIYERTARQAGLERQTIQVIASGRRLLGDRRDATSI</sequence>
<dbReference type="EMBL" id="BJZU01000073">
    <property type="protein sequence ID" value="GEP05587.1"/>
    <property type="molecule type" value="Genomic_DNA"/>
</dbReference>
<dbReference type="AlphaFoldDB" id="A0A512J6K2"/>
<proteinExistence type="predicted"/>
<keyword evidence="4" id="KW-1185">Reference proteome</keyword>
<protein>
    <submittedName>
        <fullName evidence="1">Uncharacterized protein</fullName>
    </submittedName>
</protein>
<reference evidence="2" key="4">
    <citation type="submission" date="2023-01" db="EMBL/GenBank/DDBJ databases">
        <title>Draft genome sequence of Methylobacterium oxalidis strain NBRC 107715.</title>
        <authorList>
            <person name="Sun Q."/>
            <person name="Mori K."/>
        </authorList>
    </citation>
    <scope>NUCLEOTIDE SEQUENCE</scope>
    <source>
        <strain evidence="2">NBRC 107715</strain>
    </source>
</reference>
<evidence type="ECO:0000313" key="3">
    <source>
        <dbReference type="Proteomes" id="UP000321960"/>
    </source>
</evidence>